<dbReference type="Proteomes" id="UP001494902">
    <property type="component" value="Unassembled WGS sequence"/>
</dbReference>
<keyword evidence="2" id="KW-1133">Transmembrane helix</keyword>
<dbReference type="Pfam" id="PF20176">
    <property type="entry name" value="DUF6541"/>
    <property type="match status" value="1"/>
</dbReference>
<feature type="transmembrane region" description="Helical" evidence="2">
    <location>
        <begin position="67"/>
        <end position="86"/>
    </location>
</feature>
<keyword evidence="2" id="KW-0812">Transmembrane</keyword>
<gene>
    <name evidence="3" type="ORF">WIS52_12085</name>
</gene>
<organism evidence="3 4">
    <name type="scientific">Pseudonocardia nematodicida</name>
    <dbReference type="NCBI Taxonomy" id="1206997"/>
    <lineage>
        <taxon>Bacteria</taxon>
        <taxon>Bacillati</taxon>
        <taxon>Actinomycetota</taxon>
        <taxon>Actinomycetes</taxon>
        <taxon>Pseudonocardiales</taxon>
        <taxon>Pseudonocardiaceae</taxon>
        <taxon>Pseudonocardia</taxon>
    </lineage>
</organism>
<dbReference type="EMBL" id="JBEDNQ010000004">
    <property type="protein sequence ID" value="MEQ3551211.1"/>
    <property type="molecule type" value="Genomic_DNA"/>
</dbReference>
<sequence length="730" mass="75720">MGSPTWLSAVPVAVVAAFWVVAPGLLVLRAAGVRGLTAWGAAPLVSVTLIAVSAVLGTPLSIGWGPWVPLGAALLVALPWTLVRLLRHRPAESLPHRGWRTAVRTSGPVRRVRATVVRLRTPRGMFAAGPEPVTEAMPQVWRTSAERDGPDGRFAGIAALAGIGVGAVLGWVTVVRGFGPVDALSSTYDAVFHYSAVAHILGTGDASSLTLGTLNSPTASTALYPGAWHDTVSLVAMSSGAGIPVATNLTAWAVATLVFPLSALLLARQVLGRSTGAALGAPVLATGFTAVPWMLMSFGVLWPNLLGIALLPAAVAALGGACHVARDAVLRPSGALLLFVATVPGLALSHPNSVFSLAVIGLFPVLWGVGRLARRRLATRRFWQPVLAAALLATLVAGTLWMMIESPLLAGVRSFDWPAFTDTPGAIAQVATNSMNRTPELAVLSALVLVGMVGALRRFTTSWLVPAHLASGYLYVLAASREDELTAALTGAWYNDSYRLAAMVPVTGVALAVVGLLSVAELARGVFGLVPAGRPVARRRGFTAAVAAAVLTVLVVASGGLNVSVHADALAGPYRYTAEQLLEPGQRQFLVEAGTLLPPDAVVAENPYTGNVLLYPLTGRQVLFPHMNGSWSPDQLVIAQRLRDAAVDPTVCDAVATTGTTHVLTGDVTFWPWDGRSGNYPGLQDLGAVEGFEFLGAGGGSELWRITACDAGPSVADGPDDDVPGPGPQQ</sequence>
<dbReference type="RefSeq" id="WP_349298277.1">
    <property type="nucleotide sequence ID" value="NZ_JBEDNQ010000004.1"/>
</dbReference>
<feature type="region of interest" description="Disordered" evidence="1">
    <location>
        <begin position="711"/>
        <end position="730"/>
    </location>
</feature>
<evidence type="ECO:0000256" key="1">
    <source>
        <dbReference type="SAM" id="MobiDB-lite"/>
    </source>
</evidence>
<comment type="caution">
    <text evidence="3">The sequence shown here is derived from an EMBL/GenBank/DDBJ whole genome shotgun (WGS) entry which is preliminary data.</text>
</comment>
<feature type="transmembrane region" description="Helical" evidence="2">
    <location>
        <begin position="500"/>
        <end position="520"/>
    </location>
</feature>
<evidence type="ECO:0000313" key="3">
    <source>
        <dbReference type="EMBL" id="MEQ3551211.1"/>
    </source>
</evidence>
<keyword evidence="2" id="KW-0472">Membrane</keyword>
<accession>A0ABV1KAN2</accession>
<protein>
    <submittedName>
        <fullName evidence="3">DUF6541 family protein</fullName>
    </submittedName>
</protein>
<name>A0ABV1KAN2_9PSEU</name>
<feature type="transmembrane region" description="Helical" evidence="2">
    <location>
        <begin position="541"/>
        <end position="561"/>
    </location>
</feature>
<dbReference type="InterPro" id="IPR046671">
    <property type="entry name" value="DUF6541"/>
</dbReference>
<feature type="transmembrane region" description="Helical" evidence="2">
    <location>
        <begin position="301"/>
        <end position="321"/>
    </location>
</feature>
<feature type="transmembrane region" description="Helical" evidence="2">
    <location>
        <begin position="354"/>
        <end position="373"/>
    </location>
</feature>
<feature type="transmembrane region" description="Helical" evidence="2">
    <location>
        <begin position="154"/>
        <end position="174"/>
    </location>
</feature>
<feature type="transmembrane region" description="Helical" evidence="2">
    <location>
        <begin position="35"/>
        <end position="55"/>
    </location>
</feature>
<feature type="transmembrane region" description="Helical" evidence="2">
    <location>
        <begin position="249"/>
        <end position="267"/>
    </location>
</feature>
<keyword evidence="4" id="KW-1185">Reference proteome</keyword>
<feature type="transmembrane region" description="Helical" evidence="2">
    <location>
        <begin position="385"/>
        <end position="404"/>
    </location>
</feature>
<feature type="transmembrane region" description="Helical" evidence="2">
    <location>
        <begin position="328"/>
        <end position="348"/>
    </location>
</feature>
<evidence type="ECO:0000313" key="4">
    <source>
        <dbReference type="Proteomes" id="UP001494902"/>
    </source>
</evidence>
<proteinExistence type="predicted"/>
<feature type="transmembrane region" description="Helical" evidence="2">
    <location>
        <begin position="6"/>
        <end position="28"/>
    </location>
</feature>
<evidence type="ECO:0000256" key="2">
    <source>
        <dbReference type="SAM" id="Phobius"/>
    </source>
</evidence>
<reference evidence="3 4" key="1">
    <citation type="submission" date="2024-03" db="EMBL/GenBank/DDBJ databases">
        <title>Draft genome sequence of Pseudonocardia nematodicida JCM 31783.</title>
        <authorList>
            <person name="Butdee W."/>
            <person name="Duangmal K."/>
        </authorList>
    </citation>
    <scope>NUCLEOTIDE SEQUENCE [LARGE SCALE GENOMIC DNA]</scope>
    <source>
        <strain evidence="3 4">JCM 31783</strain>
    </source>
</reference>
<feature type="transmembrane region" description="Helical" evidence="2">
    <location>
        <begin position="274"/>
        <end position="295"/>
    </location>
</feature>